<dbReference type="Proteomes" id="UP000050437">
    <property type="component" value="Unassembled WGS sequence"/>
</dbReference>
<dbReference type="InterPro" id="IPR056090">
    <property type="entry name" value="DUF7673"/>
</dbReference>
<protein>
    <recommendedName>
        <fullName evidence="1">DUF7673 domain-containing protein</fullName>
    </recommendedName>
</protein>
<reference evidence="2 3" key="1">
    <citation type="submission" date="2015-10" db="EMBL/GenBank/DDBJ databases">
        <title>Pseudomonas putida clinical strains.</title>
        <authorList>
            <person name="Molina L."/>
            <person name="Udaondo Z."/>
        </authorList>
    </citation>
    <scope>NUCLEOTIDE SEQUENCE [LARGE SCALE GENOMIC DNA]</scope>
    <source>
        <strain evidence="2 3">HB13667</strain>
    </source>
</reference>
<dbReference type="EMBL" id="LKKS01000121">
    <property type="protein sequence ID" value="KPM60452.1"/>
    <property type="molecule type" value="Genomic_DNA"/>
</dbReference>
<evidence type="ECO:0000313" key="3">
    <source>
        <dbReference type="Proteomes" id="UP000050437"/>
    </source>
</evidence>
<accession>A0A0N8HE58</accession>
<sequence>MNIPTHQQLIIAAFLELEEVAYTHSNQGRRAREFLLSFHDNRKVDIFGFVSLDEKLQRCVMLLIESHINSPHCISLIFKSRLIELSNFEDM</sequence>
<comment type="caution">
    <text evidence="2">The sequence shown here is derived from an EMBL/GenBank/DDBJ whole genome shotgun (WGS) entry which is preliminary data.</text>
</comment>
<proteinExistence type="predicted"/>
<gene>
    <name evidence="2" type="ORF">HB13667_22755</name>
</gene>
<evidence type="ECO:0000313" key="2">
    <source>
        <dbReference type="EMBL" id="KPM60452.1"/>
    </source>
</evidence>
<dbReference type="RefSeq" id="WP_054573428.1">
    <property type="nucleotide sequence ID" value="NZ_LKKS01000121.1"/>
</dbReference>
<dbReference type="Pfam" id="PF24720">
    <property type="entry name" value="DUF7673"/>
    <property type="match status" value="1"/>
</dbReference>
<organism evidence="2 3">
    <name type="scientific">Pseudomonas putida</name>
    <name type="common">Arthrobacter siderocapsulatus</name>
    <dbReference type="NCBI Taxonomy" id="303"/>
    <lineage>
        <taxon>Bacteria</taxon>
        <taxon>Pseudomonadati</taxon>
        <taxon>Pseudomonadota</taxon>
        <taxon>Gammaproteobacteria</taxon>
        <taxon>Pseudomonadales</taxon>
        <taxon>Pseudomonadaceae</taxon>
        <taxon>Pseudomonas</taxon>
    </lineage>
</organism>
<evidence type="ECO:0000259" key="1">
    <source>
        <dbReference type="Pfam" id="PF24720"/>
    </source>
</evidence>
<feature type="domain" description="DUF7673" evidence="1">
    <location>
        <begin position="12"/>
        <end position="66"/>
    </location>
</feature>
<dbReference type="AlphaFoldDB" id="A0A0N8HE58"/>
<name>A0A0N8HE58_PSEPU</name>